<feature type="non-terminal residue" evidence="1">
    <location>
        <position position="1"/>
    </location>
</feature>
<comment type="caution">
    <text evidence="1">The sequence shown here is derived from an EMBL/GenBank/DDBJ whole genome shotgun (WGS) entry which is preliminary data.</text>
</comment>
<organism evidence="1 2">
    <name type="scientific">Haematococcus lacustris</name>
    <name type="common">Green alga</name>
    <name type="synonym">Haematococcus pluvialis</name>
    <dbReference type="NCBI Taxonomy" id="44745"/>
    <lineage>
        <taxon>Eukaryota</taxon>
        <taxon>Viridiplantae</taxon>
        <taxon>Chlorophyta</taxon>
        <taxon>core chlorophytes</taxon>
        <taxon>Chlorophyceae</taxon>
        <taxon>CS clade</taxon>
        <taxon>Chlamydomonadales</taxon>
        <taxon>Haematococcaceae</taxon>
        <taxon>Haematococcus</taxon>
    </lineage>
</organism>
<dbReference type="EMBL" id="BLLF01000016">
    <property type="protein sequence ID" value="GFH05974.1"/>
    <property type="molecule type" value="Genomic_DNA"/>
</dbReference>
<name>A0A699YGA2_HAELA</name>
<proteinExistence type="predicted"/>
<dbReference type="Proteomes" id="UP000485058">
    <property type="component" value="Unassembled WGS sequence"/>
</dbReference>
<reference evidence="1 2" key="1">
    <citation type="submission" date="2020-02" db="EMBL/GenBank/DDBJ databases">
        <title>Draft genome sequence of Haematococcus lacustris strain NIES-144.</title>
        <authorList>
            <person name="Morimoto D."/>
            <person name="Nakagawa S."/>
            <person name="Yoshida T."/>
            <person name="Sawayama S."/>
        </authorList>
    </citation>
    <scope>NUCLEOTIDE SEQUENCE [LARGE SCALE GENOMIC DNA]</scope>
    <source>
        <strain evidence="1 2">NIES-144</strain>
    </source>
</reference>
<sequence length="84" mass="9594">MARDCNAALNMQHIEESKWRPLELCWWPDLPAKGKEYPGLGYKWLRSFEENAVRTESVSRGKDPRATADTRHQMAAAFSVGSEL</sequence>
<evidence type="ECO:0000313" key="2">
    <source>
        <dbReference type="Proteomes" id="UP000485058"/>
    </source>
</evidence>
<accession>A0A699YGA2</accession>
<protein>
    <submittedName>
        <fullName evidence="1">Uncharacterized protein</fullName>
    </submittedName>
</protein>
<dbReference type="AlphaFoldDB" id="A0A699YGA2"/>
<keyword evidence="2" id="KW-1185">Reference proteome</keyword>
<evidence type="ECO:0000313" key="1">
    <source>
        <dbReference type="EMBL" id="GFH05974.1"/>
    </source>
</evidence>
<gene>
    <name evidence="1" type="ORF">HaLaN_00527</name>
</gene>